<evidence type="ECO:0000313" key="10">
    <source>
        <dbReference type="Proteomes" id="UP000516046"/>
    </source>
</evidence>
<evidence type="ECO:0000256" key="6">
    <source>
        <dbReference type="PIRSR" id="PIRSR001430-2"/>
    </source>
</evidence>
<feature type="binding site" evidence="4 6">
    <location>
        <position position="110"/>
    </location>
    <ligand>
        <name>substrate</name>
    </ligand>
</feature>
<evidence type="ECO:0000256" key="4">
    <source>
        <dbReference type="HAMAP-Rule" id="MF_00171"/>
    </source>
</evidence>
<dbReference type="InterPro" id="IPR020103">
    <property type="entry name" value="PsdUridine_synth_cat_dom_sf"/>
</dbReference>
<dbReference type="PANTHER" id="PTHR11142:SF0">
    <property type="entry name" value="TRNA PSEUDOURIDINE SYNTHASE-LIKE 1"/>
    <property type="match status" value="1"/>
</dbReference>
<sequence length="252" mass="28414">MRNLLLTLCFDGAAYHGWQVQPNALTVQEVLQNALKSVLQEEPDLKGCSRTDAGVHAHMFCVSFHTQRQIPCERLVNAVNHFLPPDVAVQNCREVPEAFHARYSCRGKQYIYQIWNASVREPFLRSRALHYWYSLDADKLNEAAAHYVGSHDFTSFCTQDKREIGSFVRTVTQAQVKREGSLVTFSVAADGFLYNMVRILTGTLLYVAQGKIAPQQIPEILAAKDRSLAGPTAPPQGLYLNRVFYEEAELHA</sequence>
<dbReference type="PANTHER" id="PTHR11142">
    <property type="entry name" value="PSEUDOURIDYLATE SYNTHASE"/>
    <property type="match status" value="1"/>
</dbReference>
<reference evidence="9 10" key="1">
    <citation type="submission" date="2020-08" db="EMBL/GenBank/DDBJ databases">
        <authorList>
            <person name="Ren C."/>
            <person name="Gu Y."/>
            <person name="Xu Y."/>
        </authorList>
    </citation>
    <scope>NUCLEOTIDE SEQUENCE [LARGE SCALE GENOMIC DNA]</scope>
    <source>
        <strain evidence="9 10">LBM18003</strain>
    </source>
</reference>
<dbReference type="EMBL" id="CP060696">
    <property type="protein sequence ID" value="QNO17376.1"/>
    <property type="molecule type" value="Genomic_DNA"/>
</dbReference>
<comment type="catalytic activity">
    <reaction evidence="4 7">
        <text>uridine(38/39/40) in tRNA = pseudouridine(38/39/40) in tRNA</text>
        <dbReference type="Rhea" id="RHEA:22376"/>
        <dbReference type="Rhea" id="RHEA-COMP:10085"/>
        <dbReference type="Rhea" id="RHEA-COMP:10087"/>
        <dbReference type="ChEBI" id="CHEBI:65314"/>
        <dbReference type="ChEBI" id="CHEBI:65315"/>
        <dbReference type="EC" id="5.4.99.12"/>
    </reaction>
</comment>
<dbReference type="EC" id="5.4.99.12" evidence="4"/>
<dbReference type="AlphaFoldDB" id="A0A7G9WFB4"/>
<dbReference type="GO" id="GO:0160147">
    <property type="term" value="F:tRNA pseudouridine(38-40) synthase activity"/>
    <property type="evidence" value="ECO:0007669"/>
    <property type="project" value="UniProtKB-EC"/>
</dbReference>
<dbReference type="KEGG" id="caml:H6X83_10550"/>
<evidence type="ECO:0000256" key="3">
    <source>
        <dbReference type="ARBA" id="ARBA00023235"/>
    </source>
</evidence>
<evidence type="ECO:0000256" key="5">
    <source>
        <dbReference type="PIRSR" id="PIRSR001430-1"/>
    </source>
</evidence>
<evidence type="ECO:0000256" key="1">
    <source>
        <dbReference type="ARBA" id="ARBA00009375"/>
    </source>
</evidence>
<comment type="caution">
    <text evidence="4">Lacks conserved residue(s) required for the propagation of feature annotation.</text>
</comment>
<dbReference type="GO" id="GO:0031119">
    <property type="term" value="P:tRNA pseudouridine synthesis"/>
    <property type="evidence" value="ECO:0007669"/>
    <property type="project" value="UniProtKB-UniRule"/>
</dbReference>
<comment type="similarity">
    <text evidence="1 4 7">Belongs to the tRNA pseudouridine synthase TruA family.</text>
</comment>
<dbReference type="HAMAP" id="MF_00171">
    <property type="entry name" value="TruA"/>
    <property type="match status" value="1"/>
</dbReference>
<dbReference type="GO" id="GO:0003723">
    <property type="term" value="F:RNA binding"/>
    <property type="evidence" value="ECO:0007669"/>
    <property type="project" value="InterPro"/>
</dbReference>
<proteinExistence type="inferred from homology"/>
<comment type="function">
    <text evidence="4">Formation of pseudouridine at positions 38, 39 and 40 in the anticodon stem and loop of transfer RNAs.</text>
</comment>
<dbReference type="InterPro" id="IPR020095">
    <property type="entry name" value="PsdUridine_synth_TruA_C"/>
</dbReference>
<dbReference type="FunFam" id="3.30.70.580:FF:000001">
    <property type="entry name" value="tRNA pseudouridine synthase A"/>
    <property type="match status" value="1"/>
</dbReference>
<dbReference type="PIRSF" id="PIRSF001430">
    <property type="entry name" value="tRNA_psdUrid_synth"/>
    <property type="match status" value="1"/>
</dbReference>
<evidence type="ECO:0000256" key="2">
    <source>
        <dbReference type="ARBA" id="ARBA00022694"/>
    </source>
</evidence>
<name>A0A7G9WFB4_9FIRM</name>
<feature type="domain" description="Pseudouridine synthase I TruA alpha/beta" evidence="8">
    <location>
        <begin position="143"/>
        <end position="246"/>
    </location>
</feature>
<dbReference type="InterPro" id="IPR001406">
    <property type="entry name" value="PsdUridine_synth_TruA"/>
</dbReference>
<evidence type="ECO:0000313" key="9">
    <source>
        <dbReference type="EMBL" id="QNO17376.1"/>
    </source>
</evidence>
<dbReference type="Gene3D" id="3.30.70.660">
    <property type="entry name" value="Pseudouridine synthase I, catalytic domain, C-terminal subdomain"/>
    <property type="match status" value="1"/>
</dbReference>
<dbReference type="CDD" id="cd02570">
    <property type="entry name" value="PseudoU_synth_EcTruA"/>
    <property type="match status" value="1"/>
</dbReference>
<protein>
    <recommendedName>
        <fullName evidence="4">tRNA pseudouridine synthase A</fullName>
        <ecNumber evidence="4">5.4.99.12</ecNumber>
    </recommendedName>
    <alternativeName>
        <fullName evidence="4">tRNA pseudouridine(38-40) synthase</fullName>
    </alternativeName>
    <alternativeName>
        <fullName evidence="4">tRNA pseudouridylate synthase I</fullName>
    </alternativeName>
    <alternativeName>
        <fullName evidence="4">tRNA-uridine isomerase I</fullName>
    </alternativeName>
</protein>
<feature type="domain" description="Pseudouridine synthase I TruA alpha/beta" evidence="8">
    <location>
        <begin position="10"/>
        <end position="104"/>
    </location>
</feature>
<dbReference type="Pfam" id="PF01416">
    <property type="entry name" value="PseudoU_synth_1"/>
    <property type="match status" value="2"/>
</dbReference>
<dbReference type="Gene3D" id="3.30.70.580">
    <property type="entry name" value="Pseudouridine synthase I, catalytic domain, N-terminal subdomain"/>
    <property type="match status" value="1"/>
</dbReference>
<dbReference type="SUPFAM" id="SSF55120">
    <property type="entry name" value="Pseudouridine synthase"/>
    <property type="match status" value="1"/>
</dbReference>
<dbReference type="RefSeq" id="WP_212506445.1">
    <property type="nucleotide sequence ID" value="NZ_CP060696.1"/>
</dbReference>
<gene>
    <name evidence="4 9" type="primary">truA</name>
    <name evidence="9" type="ORF">H6X83_10550</name>
</gene>
<keyword evidence="3 4" id="KW-0413">Isomerase</keyword>
<dbReference type="NCBIfam" id="TIGR00071">
    <property type="entry name" value="hisT_truA"/>
    <property type="match status" value="1"/>
</dbReference>
<feature type="active site" description="Nucleophile" evidence="4 5">
    <location>
        <position position="52"/>
    </location>
</feature>
<evidence type="ECO:0000256" key="7">
    <source>
        <dbReference type="RuleBase" id="RU003792"/>
    </source>
</evidence>
<comment type="subunit">
    <text evidence="4">Homodimer.</text>
</comment>
<accession>A0A7G9WFB4</accession>
<dbReference type="Proteomes" id="UP000516046">
    <property type="component" value="Chromosome"/>
</dbReference>
<keyword evidence="2 4" id="KW-0819">tRNA processing</keyword>
<evidence type="ECO:0000259" key="8">
    <source>
        <dbReference type="Pfam" id="PF01416"/>
    </source>
</evidence>
<dbReference type="InterPro" id="IPR020094">
    <property type="entry name" value="TruA/RsuA/RluB/E/F_N"/>
</dbReference>
<organism evidence="9 10">
    <name type="scientific">Caproicibacterium amylolyticum</name>
    <dbReference type="NCBI Taxonomy" id="2766537"/>
    <lineage>
        <taxon>Bacteria</taxon>
        <taxon>Bacillati</taxon>
        <taxon>Bacillota</taxon>
        <taxon>Clostridia</taxon>
        <taxon>Eubacteriales</taxon>
        <taxon>Oscillospiraceae</taxon>
        <taxon>Caproicibacterium</taxon>
    </lineage>
</organism>
<dbReference type="InterPro" id="IPR020097">
    <property type="entry name" value="PsdUridine_synth_TruA_a/b_dom"/>
</dbReference>
<keyword evidence="10" id="KW-1185">Reference proteome</keyword>